<keyword evidence="9 13" id="KW-0482">Metalloprotease</keyword>
<accession>A0A368L4J7</accession>
<sequence>MLNAQLFTWIVAFFLLSSAACRIWLVTRQLRHVMQHRGQVPTAFQAQISLADHQKAADYTRAKLRLILIELPIEVGLLLGLTWFGGLESLNQWLIGQLGPGMLSALGLFVVITVLAGCVSLPLQWYRQFHLEQAFGFNRMTPMLFVRDLGVSSLLTACLGLPLLWLLLTLMQRLDQDWWWAAWLTLSLFQFSLLLIYPRWIAPLFNRFTPLSDADLKARIEALLARCQFNHQEILVMDGSKRSSHGNAYFTGFGRHKRIVFFDTLLNRLAPGEIEAVLAHELGHYKKRHLHKGLIVSLSLSLLLFYVLGWCLNQSWFYTGLGVTPPLLMEETTALNRYALALILFFLVLPVFTFFFSPIFSVLSRRHEFEADAFACQQARGEDLISALLKLYQDNAATLTPDPLYSAVVDSHPPAPVRIAHIQTQLRS</sequence>
<evidence type="ECO:0000256" key="10">
    <source>
        <dbReference type="ARBA" id="ARBA00023136"/>
    </source>
</evidence>
<dbReference type="OrthoDB" id="9781930at2"/>
<evidence type="ECO:0000256" key="8">
    <source>
        <dbReference type="ARBA" id="ARBA00022989"/>
    </source>
</evidence>
<feature type="transmembrane region" description="Helical" evidence="14">
    <location>
        <begin position="104"/>
        <end position="123"/>
    </location>
</feature>
<feature type="binding site" evidence="12">
    <location>
        <position position="284"/>
    </location>
    <ligand>
        <name>Zn(2+)</name>
        <dbReference type="ChEBI" id="CHEBI:29105"/>
        <note>catalytic</note>
    </ligand>
</feature>
<evidence type="ECO:0000256" key="1">
    <source>
        <dbReference type="ARBA" id="ARBA00004477"/>
    </source>
</evidence>
<feature type="binding site" evidence="12">
    <location>
        <position position="280"/>
    </location>
    <ligand>
        <name>Zn(2+)</name>
        <dbReference type="ChEBI" id="CHEBI:29105"/>
        <note>catalytic</note>
    </ligand>
</feature>
<feature type="active site" evidence="11">
    <location>
        <position position="281"/>
    </location>
</feature>
<dbReference type="InterPro" id="IPR032456">
    <property type="entry name" value="Peptidase_M48_N"/>
</dbReference>
<protein>
    <submittedName>
        <fullName evidence="17">M48 family peptidase</fullName>
    </submittedName>
</protein>
<dbReference type="GO" id="GO:0071586">
    <property type="term" value="P:CAAX-box protein processing"/>
    <property type="evidence" value="ECO:0007669"/>
    <property type="project" value="InterPro"/>
</dbReference>
<feature type="binding site" evidence="12">
    <location>
        <position position="368"/>
    </location>
    <ligand>
        <name>Zn(2+)</name>
        <dbReference type="ChEBI" id="CHEBI:29105"/>
        <note>catalytic</note>
    </ligand>
</feature>
<keyword evidence="8 14" id="KW-1133">Transmembrane helix</keyword>
<dbReference type="GO" id="GO:0004222">
    <property type="term" value="F:metalloendopeptidase activity"/>
    <property type="evidence" value="ECO:0007669"/>
    <property type="project" value="InterPro"/>
</dbReference>
<dbReference type="AlphaFoldDB" id="A0A368L4J7"/>
<feature type="transmembrane region" description="Helical" evidence="14">
    <location>
        <begin position="294"/>
        <end position="318"/>
    </location>
</feature>
<feature type="domain" description="CAAX prenyl protease 1 N-terminal" evidence="16">
    <location>
        <begin position="29"/>
        <end position="207"/>
    </location>
</feature>
<evidence type="ECO:0000256" key="3">
    <source>
        <dbReference type="ARBA" id="ARBA00022692"/>
    </source>
</evidence>
<dbReference type="CDD" id="cd07343">
    <property type="entry name" value="M48A_Zmpste24p_like"/>
    <property type="match status" value="1"/>
</dbReference>
<dbReference type="Proteomes" id="UP000252357">
    <property type="component" value="Unassembled WGS sequence"/>
</dbReference>
<dbReference type="GO" id="GO:0046872">
    <property type="term" value="F:metal ion binding"/>
    <property type="evidence" value="ECO:0007669"/>
    <property type="project" value="UniProtKB-KW"/>
</dbReference>
<dbReference type="Gene3D" id="3.30.2010.10">
    <property type="entry name" value="Metalloproteases ('zincins'), catalytic domain"/>
    <property type="match status" value="1"/>
</dbReference>
<feature type="transmembrane region" description="Helical" evidence="14">
    <location>
        <begin position="64"/>
        <end position="84"/>
    </location>
</feature>
<feature type="transmembrane region" description="Helical" evidence="14">
    <location>
        <begin position="178"/>
        <end position="197"/>
    </location>
</feature>
<keyword evidence="6" id="KW-0256">Endoplasmic reticulum</keyword>
<keyword evidence="4 12" id="KW-0479">Metal-binding</keyword>
<dbReference type="EMBL" id="QPGB01000002">
    <property type="protein sequence ID" value="RCS58403.1"/>
    <property type="molecule type" value="Genomic_DNA"/>
</dbReference>
<reference evidence="17 18" key="1">
    <citation type="journal article" date="2018" name="Int. J. Syst. Evol. Microbiol.">
        <title>Parvibium lacunae gen. nov., sp. nov., a new member of the family Alcaligenaceae isolated from a freshwater pond.</title>
        <authorList>
            <person name="Chen W.M."/>
            <person name="Xie P.B."/>
            <person name="Hsu M.Y."/>
            <person name="Sheu S.Y."/>
        </authorList>
    </citation>
    <scope>NUCLEOTIDE SEQUENCE [LARGE SCALE GENOMIC DNA]</scope>
    <source>
        <strain evidence="17 18">KMB9</strain>
    </source>
</reference>
<evidence type="ECO:0000313" key="17">
    <source>
        <dbReference type="EMBL" id="RCS58403.1"/>
    </source>
</evidence>
<evidence type="ECO:0000259" key="15">
    <source>
        <dbReference type="Pfam" id="PF01435"/>
    </source>
</evidence>
<dbReference type="Pfam" id="PF16491">
    <property type="entry name" value="Peptidase_M48_N"/>
    <property type="match status" value="1"/>
</dbReference>
<comment type="subcellular location">
    <subcellularLocation>
        <location evidence="1">Endoplasmic reticulum membrane</location>
        <topology evidence="1">Multi-pass membrane protein</topology>
    </subcellularLocation>
</comment>
<organism evidence="17 18">
    <name type="scientific">Parvibium lacunae</name>
    <dbReference type="NCBI Taxonomy" id="1888893"/>
    <lineage>
        <taxon>Bacteria</taxon>
        <taxon>Pseudomonadati</taxon>
        <taxon>Pseudomonadota</taxon>
        <taxon>Betaproteobacteria</taxon>
        <taxon>Burkholderiales</taxon>
        <taxon>Alcaligenaceae</taxon>
        <taxon>Parvibium</taxon>
    </lineage>
</organism>
<feature type="domain" description="Peptidase M48" evidence="15">
    <location>
        <begin position="211"/>
        <end position="424"/>
    </location>
</feature>
<evidence type="ECO:0000256" key="2">
    <source>
        <dbReference type="ARBA" id="ARBA00022670"/>
    </source>
</evidence>
<evidence type="ECO:0000256" key="12">
    <source>
        <dbReference type="PIRSR" id="PIRSR627057-2"/>
    </source>
</evidence>
<keyword evidence="3 14" id="KW-0812">Transmembrane</keyword>
<keyword evidence="7 12" id="KW-0862">Zinc</keyword>
<evidence type="ECO:0000313" key="18">
    <source>
        <dbReference type="Proteomes" id="UP000252357"/>
    </source>
</evidence>
<keyword evidence="5 13" id="KW-0378">Hydrolase</keyword>
<gene>
    <name evidence="17" type="ORF">DU000_06200</name>
</gene>
<evidence type="ECO:0000259" key="16">
    <source>
        <dbReference type="Pfam" id="PF16491"/>
    </source>
</evidence>
<feature type="active site" description="Proton donor" evidence="11">
    <location>
        <position position="372"/>
    </location>
</feature>
<evidence type="ECO:0000256" key="4">
    <source>
        <dbReference type="ARBA" id="ARBA00022723"/>
    </source>
</evidence>
<dbReference type="RefSeq" id="WP_114402486.1">
    <property type="nucleotide sequence ID" value="NZ_QPGB01000002.1"/>
</dbReference>
<feature type="transmembrane region" description="Helical" evidence="14">
    <location>
        <begin position="6"/>
        <end position="25"/>
    </location>
</feature>
<evidence type="ECO:0000256" key="5">
    <source>
        <dbReference type="ARBA" id="ARBA00022801"/>
    </source>
</evidence>
<evidence type="ECO:0000256" key="14">
    <source>
        <dbReference type="SAM" id="Phobius"/>
    </source>
</evidence>
<evidence type="ECO:0000256" key="7">
    <source>
        <dbReference type="ARBA" id="ARBA00022833"/>
    </source>
</evidence>
<comment type="similarity">
    <text evidence="13">Belongs to the peptidase M48 family.</text>
</comment>
<evidence type="ECO:0000256" key="11">
    <source>
        <dbReference type="PIRSR" id="PIRSR627057-1"/>
    </source>
</evidence>
<dbReference type="Pfam" id="PF01435">
    <property type="entry name" value="Peptidase_M48"/>
    <property type="match status" value="1"/>
</dbReference>
<name>A0A368L4J7_9BURK</name>
<dbReference type="FunFam" id="3.30.2010.10:FF:000002">
    <property type="entry name" value="CAAX prenyl protease"/>
    <property type="match status" value="1"/>
</dbReference>
<proteinExistence type="inferred from homology"/>
<evidence type="ECO:0000256" key="9">
    <source>
        <dbReference type="ARBA" id="ARBA00023049"/>
    </source>
</evidence>
<evidence type="ECO:0000256" key="13">
    <source>
        <dbReference type="RuleBase" id="RU003983"/>
    </source>
</evidence>
<keyword evidence="18" id="KW-1185">Reference proteome</keyword>
<keyword evidence="2 13" id="KW-0645">Protease</keyword>
<dbReference type="PANTHER" id="PTHR10120">
    <property type="entry name" value="CAAX PRENYL PROTEASE 1"/>
    <property type="match status" value="1"/>
</dbReference>
<feature type="transmembrane region" description="Helical" evidence="14">
    <location>
        <begin position="144"/>
        <end position="166"/>
    </location>
</feature>
<dbReference type="InterPro" id="IPR027057">
    <property type="entry name" value="CAXX_Prtase_1"/>
</dbReference>
<feature type="transmembrane region" description="Helical" evidence="14">
    <location>
        <begin position="338"/>
        <end position="360"/>
    </location>
</feature>
<keyword evidence="10 14" id="KW-0472">Membrane</keyword>
<comment type="cofactor">
    <cofactor evidence="12 13">
        <name>Zn(2+)</name>
        <dbReference type="ChEBI" id="CHEBI:29105"/>
    </cofactor>
    <text evidence="12 13">Binds 1 zinc ion per subunit.</text>
</comment>
<dbReference type="InterPro" id="IPR001915">
    <property type="entry name" value="Peptidase_M48"/>
</dbReference>
<comment type="caution">
    <text evidence="17">The sequence shown here is derived from an EMBL/GenBank/DDBJ whole genome shotgun (WGS) entry which is preliminary data.</text>
</comment>
<evidence type="ECO:0000256" key="6">
    <source>
        <dbReference type="ARBA" id="ARBA00022824"/>
    </source>
</evidence>